<dbReference type="GO" id="GO:0016787">
    <property type="term" value="F:hydrolase activity"/>
    <property type="evidence" value="ECO:0007669"/>
    <property type="project" value="UniProtKB-KW"/>
</dbReference>
<feature type="domain" description="Cell wall hydrolase SleB" evidence="11">
    <location>
        <begin position="140"/>
        <end position="238"/>
    </location>
</feature>
<dbReference type="GO" id="GO:0071555">
    <property type="term" value="P:cell wall organization"/>
    <property type="evidence" value="ECO:0007669"/>
    <property type="project" value="UniProtKB-KW"/>
</dbReference>
<evidence type="ECO:0000256" key="3">
    <source>
        <dbReference type="ARBA" id="ARBA00022544"/>
    </source>
</evidence>
<dbReference type="InterPro" id="IPR002477">
    <property type="entry name" value="Peptidoglycan-bd-like"/>
</dbReference>
<dbReference type="EMBL" id="JAEEGB010000014">
    <property type="protein sequence ID" value="MBI6873514.1"/>
    <property type="molecule type" value="Genomic_DNA"/>
</dbReference>
<feature type="transmembrane region" description="Helical" evidence="9">
    <location>
        <begin position="12"/>
        <end position="32"/>
    </location>
</feature>
<dbReference type="SUPFAM" id="SSF47090">
    <property type="entry name" value="PGBD-like"/>
    <property type="match status" value="1"/>
</dbReference>
<dbReference type="Pfam" id="PF07486">
    <property type="entry name" value="Hydrolase_2"/>
    <property type="match status" value="1"/>
</dbReference>
<organism evidence="12 13">
    <name type="scientific">Clostridium aciditolerans</name>
    <dbReference type="NCBI Taxonomy" id="339861"/>
    <lineage>
        <taxon>Bacteria</taxon>
        <taxon>Bacillati</taxon>
        <taxon>Bacillota</taxon>
        <taxon>Clostridia</taxon>
        <taxon>Eubacteriales</taxon>
        <taxon>Clostridiaceae</taxon>
        <taxon>Clostridium</taxon>
    </lineage>
</organism>
<gene>
    <name evidence="12" type="primary">sleB</name>
    <name evidence="12" type="ORF">I6U51_12460</name>
</gene>
<protein>
    <recommendedName>
        <fullName evidence="2 8">Spore cortex-lytic enzyme</fullName>
    </recommendedName>
</protein>
<dbReference type="RefSeq" id="WP_211142945.1">
    <property type="nucleotide sequence ID" value="NZ_JAEEGB010000014.1"/>
</dbReference>
<proteinExistence type="inferred from homology"/>
<keyword evidence="9" id="KW-1133">Transmembrane helix</keyword>
<dbReference type="Gene3D" id="1.10.10.2520">
    <property type="entry name" value="Cell wall hydrolase SleB, domain 1"/>
    <property type="match status" value="1"/>
</dbReference>
<name>A0A934HWX2_9CLOT</name>
<evidence type="ECO:0000313" key="13">
    <source>
        <dbReference type="Proteomes" id="UP000622687"/>
    </source>
</evidence>
<keyword evidence="9" id="KW-0472">Membrane</keyword>
<keyword evidence="9" id="KW-0812">Transmembrane</keyword>
<evidence type="ECO:0000256" key="4">
    <source>
        <dbReference type="ARBA" id="ARBA00022729"/>
    </source>
</evidence>
<dbReference type="GO" id="GO:0030435">
    <property type="term" value="P:sporulation resulting in formation of a cellular spore"/>
    <property type="evidence" value="ECO:0007669"/>
    <property type="project" value="UniProtKB-KW"/>
</dbReference>
<evidence type="ECO:0000256" key="1">
    <source>
        <dbReference type="ARBA" id="ARBA00007010"/>
    </source>
</evidence>
<evidence type="ECO:0000313" key="12">
    <source>
        <dbReference type="EMBL" id="MBI6873514.1"/>
    </source>
</evidence>
<dbReference type="InterPro" id="IPR014224">
    <property type="entry name" value="Spore_cortex_SleB"/>
</dbReference>
<comment type="caution">
    <text evidence="12">The sequence shown here is derived from an EMBL/GenBank/DDBJ whole genome shotgun (WGS) entry which is preliminary data.</text>
</comment>
<dbReference type="NCBIfam" id="TIGR02869">
    <property type="entry name" value="spore_SleB"/>
    <property type="match status" value="1"/>
</dbReference>
<dbReference type="InterPro" id="IPR042047">
    <property type="entry name" value="SleB_dom1"/>
</dbReference>
<dbReference type="Pfam" id="PF01471">
    <property type="entry name" value="PG_binding_1"/>
    <property type="match status" value="1"/>
</dbReference>
<sequence>MSKKIMKFKKEIACVLIVIFTYITTSICMIPYTSAVKAIAYYYGSRGDVVSQIQSRLRDWGYYTGGVDGIYGYLTFTAVKNFQAKNGLAVDGIAGNNTLNAIGINVAGLEAAASGNNNSTATSNQDLMLLARLINGEARGEPYEGQVAVGAVVLNRTRDPKFPSSIAGVIYQPGAFTAIVDGQINANMVQSSINAAQDALNGWDPSGGAIYYFNPATATSAWIWSRPLIKIIGKHRFCS</sequence>
<keyword evidence="3" id="KW-0309">Germination</keyword>
<keyword evidence="4" id="KW-0732">Signal</keyword>
<feature type="domain" description="Peptidoglycan binding-like" evidence="10">
    <location>
        <begin position="46"/>
        <end position="102"/>
    </location>
</feature>
<dbReference type="Gene3D" id="6.20.240.60">
    <property type="match status" value="1"/>
</dbReference>
<keyword evidence="5" id="KW-0378">Hydrolase</keyword>
<evidence type="ECO:0000256" key="7">
    <source>
        <dbReference type="ARBA" id="ARBA00023316"/>
    </source>
</evidence>
<dbReference type="Proteomes" id="UP000622687">
    <property type="component" value="Unassembled WGS sequence"/>
</dbReference>
<accession>A0A934HWX2</accession>
<dbReference type="InterPro" id="IPR036366">
    <property type="entry name" value="PGBDSf"/>
</dbReference>
<evidence type="ECO:0000256" key="8">
    <source>
        <dbReference type="NCBIfam" id="TIGR02869"/>
    </source>
</evidence>
<evidence type="ECO:0000256" key="9">
    <source>
        <dbReference type="SAM" id="Phobius"/>
    </source>
</evidence>
<evidence type="ECO:0000259" key="11">
    <source>
        <dbReference type="Pfam" id="PF07486"/>
    </source>
</evidence>
<keyword evidence="6" id="KW-0749">Sporulation</keyword>
<evidence type="ECO:0000259" key="10">
    <source>
        <dbReference type="Pfam" id="PF01471"/>
    </source>
</evidence>
<dbReference type="InterPro" id="IPR011105">
    <property type="entry name" value="Cell_wall_hydrolase_SleB"/>
</dbReference>
<evidence type="ECO:0000256" key="5">
    <source>
        <dbReference type="ARBA" id="ARBA00022801"/>
    </source>
</evidence>
<dbReference type="InterPro" id="IPR036365">
    <property type="entry name" value="PGBD-like_sf"/>
</dbReference>
<evidence type="ECO:0000256" key="6">
    <source>
        <dbReference type="ARBA" id="ARBA00022969"/>
    </source>
</evidence>
<keyword evidence="13" id="KW-1185">Reference proteome</keyword>
<reference evidence="12" key="1">
    <citation type="submission" date="2020-12" db="EMBL/GenBank/DDBJ databases">
        <title>Clostridium thailandense sp. nov., a novel acetogenic bacterium isolated from peat land soil in Thailand.</title>
        <authorList>
            <person name="Chaikitkaew S."/>
            <person name="Birkeland N.K."/>
        </authorList>
    </citation>
    <scope>NUCLEOTIDE SEQUENCE</scope>
    <source>
        <strain evidence="12">DSM 17425</strain>
    </source>
</reference>
<comment type="similarity">
    <text evidence="1">Belongs to the SleB family.</text>
</comment>
<keyword evidence="7" id="KW-0961">Cell wall biogenesis/degradation</keyword>
<dbReference type="AlphaFoldDB" id="A0A934HWX2"/>
<dbReference type="GO" id="GO:0009847">
    <property type="term" value="P:spore germination"/>
    <property type="evidence" value="ECO:0007669"/>
    <property type="project" value="UniProtKB-UniRule"/>
</dbReference>
<evidence type="ECO:0000256" key="2">
    <source>
        <dbReference type="ARBA" id="ARBA00018364"/>
    </source>
</evidence>
<dbReference type="Gene3D" id="1.10.101.10">
    <property type="entry name" value="PGBD-like superfamily/PGBD"/>
    <property type="match status" value="1"/>
</dbReference>